<evidence type="ECO:0000256" key="1">
    <source>
        <dbReference type="SAM" id="MobiDB-lite"/>
    </source>
</evidence>
<feature type="compositionally biased region" description="Low complexity" evidence="1">
    <location>
        <begin position="1"/>
        <end position="21"/>
    </location>
</feature>
<organism evidence="2 3">
    <name type="scientific">Paraburkholderia sartisoli</name>
    <dbReference type="NCBI Taxonomy" id="83784"/>
    <lineage>
        <taxon>Bacteria</taxon>
        <taxon>Pseudomonadati</taxon>
        <taxon>Pseudomonadota</taxon>
        <taxon>Betaproteobacteria</taxon>
        <taxon>Burkholderiales</taxon>
        <taxon>Burkholderiaceae</taxon>
        <taxon>Paraburkholderia</taxon>
    </lineage>
</organism>
<keyword evidence="3" id="KW-1185">Reference proteome</keyword>
<dbReference type="Proteomes" id="UP000198638">
    <property type="component" value="Unassembled WGS sequence"/>
</dbReference>
<dbReference type="AlphaFoldDB" id="A0A1H4FFK1"/>
<dbReference type="RefSeq" id="WP_090534540.1">
    <property type="nucleotide sequence ID" value="NZ_FNRQ01000004.1"/>
</dbReference>
<dbReference type="EMBL" id="FNRQ01000004">
    <property type="protein sequence ID" value="SEA96104.1"/>
    <property type="molecule type" value="Genomic_DNA"/>
</dbReference>
<evidence type="ECO:0000313" key="2">
    <source>
        <dbReference type="EMBL" id="SEA96104.1"/>
    </source>
</evidence>
<sequence length="115" mass="12501">MLQSTASAVAPVARTATARAPRTPRRTNEVVSLVTIDITVPGTASTESRRALHTALGDDLRLYVMTIDRANERVTFRAEITARTLDDVISAVTASLARATLGRAVSTMLRRPRQR</sequence>
<dbReference type="OrthoDB" id="9008008at2"/>
<evidence type="ECO:0000313" key="3">
    <source>
        <dbReference type="Proteomes" id="UP000198638"/>
    </source>
</evidence>
<proteinExistence type="predicted"/>
<name>A0A1H4FFK1_9BURK</name>
<feature type="region of interest" description="Disordered" evidence="1">
    <location>
        <begin position="1"/>
        <end position="26"/>
    </location>
</feature>
<gene>
    <name evidence="2" type="ORF">SAMN05192564_104340</name>
</gene>
<reference evidence="3" key="1">
    <citation type="submission" date="2016-10" db="EMBL/GenBank/DDBJ databases">
        <authorList>
            <person name="Varghese N."/>
            <person name="Submissions S."/>
        </authorList>
    </citation>
    <scope>NUCLEOTIDE SEQUENCE [LARGE SCALE GENOMIC DNA]</scope>
    <source>
        <strain evidence="3">LMG 24000</strain>
    </source>
</reference>
<dbReference type="STRING" id="83784.SAMN05192564_104340"/>
<accession>A0A1H4FFK1</accession>
<protein>
    <submittedName>
        <fullName evidence="2">Uncharacterized protein</fullName>
    </submittedName>
</protein>